<dbReference type="InterPro" id="IPR051675">
    <property type="entry name" value="Endo/Exo/Phosphatase_dom_1"/>
</dbReference>
<feature type="region of interest" description="Disordered" evidence="1">
    <location>
        <begin position="27"/>
        <end position="57"/>
    </location>
</feature>
<dbReference type="Pfam" id="PF12836">
    <property type="entry name" value="HHH_3"/>
    <property type="match status" value="1"/>
</dbReference>
<dbReference type="EMBL" id="VBOZ01000035">
    <property type="protein sequence ID" value="TMQ62876.1"/>
    <property type="molecule type" value="Genomic_DNA"/>
</dbReference>
<dbReference type="PANTHER" id="PTHR21180:SF32">
    <property type="entry name" value="ENDONUCLEASE_EXONUCLEASE_PHOSPHATASE FAMILY DOMAIN-CONTAINING PROTEIN 1"/>
    <property type="match status" value="1"/>
</dbReference>
<dbReference type="GO" id="GO:0015627">
    <property type="term" value="C:type II protein secretion system complex"/>
    <property type="evidence" value="ECO:0007669"/>
    <property type="project" value="TreeGrafter"/>
</dbReference>
<accession>A0A538TGZ0</accession>
<organism evidence="3 4">
    <name type="scientific">Eiseniibacteriota bacterium</name>
    <dbReference type="NCBI Taxonomy" id="2212470"/>
    <lineage>
        <taxon>Bacteria</taxon>
        <taxon>Candidatus Eiseniibacteriota</taxon>
    </lineage>
</organism>
<protein>
    <submittedName>
        <fullName evidence="3">Helix-hairpin-helix domain-containing protein</fullName>
    </submittedName>
</protein>
<comment type="caution">
    <text evidence="3">The sequence shown here is derived from an EMBL/GenBank/DDBJ whole genome shotgun (WGS) entry which is preliminary data.</text>
</comment>
<feature type="chain" id="PRO_5022008450" evidence="2">
    <location>
        <begin position="24"/>
        <end position="129"/>
    </location>
</feature>
<evidence type="ECO:0000313" key="3">
    <source>
        <dbReference type="EMBL" id="TMQ62876.1"/>
    </source>
</evidence>
<evidence type="ECO:0000313" key="4">
    <source>
        <dbReference type="Proteomes" id="UP000317691"/>
    </source>
</evidence>
<evidence type="ECO:0000256" key="2">
    <source>
        <dbReference type="SAM" id="SignalP"/>
    </source>
</evidence>
<feature type="signal peptide" evidence="2">
    <location>
        <begin position="1"/>
        <end position="23"/>
    </location>
</feature>
<dbReference type="GO" id="GO:0015628">
    <property type="term" value="P:protein secretion by the type II secretion system"/>
    <property type="evidence" value="ECO:0007669"/>
    <property type="project" value="TreeGrafter"/>
</dbReference>
<name>A0A538TGZ0_UNCEI</name>
<evidence type="ECO:0000256" key="1">
    <source>
        <dbReference type="SAM" id="MobiDB-lite"/>
    </source>
</evidence>
<proteinExistence type="predicted"/>
<sequence>MIRSKHVLWVLAFGLVVPFAALAQQTPQSTTPPATTPPAAAPAAHEKHHATKAHAAPKINLNTATKEELMTLPGLTDETADKVIAARPFKSKSQLVEKNIVTKEEFKKLSMMITTGKMAHTKAASLNKK</sequence>
<dbReference type="Gene3D" id="1.10.150.320">
    <property type="entry name" value="Photosystem II 12 kDa extrinsic protein"/>
    <property type="match status" value="1"/>
</dbReference>
<dbReference type="SUPFAM" id="SSF81585">
    <property type="entry name" value="PsbU/PolX domain-like"/>
    <property type="match status" value="1"/>
</dbReference>
<dbReference type="Proteomes" id="UP000317691">
    <property type="component" value="Unassembled WGS sequence"/>
</dbReference>
<dbReference type="PANTHER" id="PTHR21180">
    <property type="entry name" value="ENDONUCLEASE/EXONUCLEASE/PHOSPHATASE FAMILY DOMAIN-CONTAINING PROTEIN 1"/>
    <property type="match status" value="1"/>
</dbReference>
<reference evidence="3 4" key="1">
    <citation type="journal article" date="2019" name="Nat. Microbiol.">
        <title>Mediterranean grassland soil C-N compound turnover is dependent on rainfall and depth, and is mediated by genomically divergent microorganisms.</title>
        <authorList>
            <person name="Diamond S."/>
            <person name="Andeer P.F."/>
            <person name="Li Z."/>
            <person name="Crits-Christoph A."/>
            <person name="Burstein D."/>
            <person name="Anantharaman K."/>
            <person name="Lane K.R."/>
            <person name="Thomas B.C."/>
            <person name="Pan C."/>
            <person name="Northen T.R."/>
            <person name="Banfield J.F."/>
        </authorList>
    </citation>
    <scope>NUCLEOTIDE SEQUENCE [LARGE SCALE GENOMIC DNA]</scope>
    <source>
        <strain evidence="3">WS_9</strain>
    </source>
</reference>
<gene>
    <name evidence="3" type="ORF">E6K79_11515</name>
</gene>
<dbReference type="AlphaFoldDB" id="A0A538TGZ0"/>
<keyword evidence="2" id="KW-0732">Signal</keyword>